<dbReference type="KEGG" id="eiv:EIN_406000"/>
<dbReference type="PANTHER" id="PTHR19303:SF74">
    <property type="entry name" value="POGO TRANSPOSABLE ELEMENT WITH KRAB DOMAIN"/>
    <property type="match status" value="1"/>
</dbReference>
<evidence type="ECO:0000313" key="3">
    <source>
        <dbReference type="Proteomes" id="UP000014680"/>
    </source>
</evidence>
<dbReference type="VEuPathDB" id="AmoebaDB:EIN_406000"/>
<dbReference type="PANTHER" id="PTHR19303">
    <property type="entry name" value="TRANSPOSON"/>
    <property type="match status" value="1"/>
</dbReference>
<feature type="domain" description="DDE-1" evidence="1">
    <location>
        <begin position="254"/>
        <end position="424"/>
    </location>
</feature>
<dbReference type="RefSeq" id="XP_004256917.1">
    <property type="nucleotide sequence ID" value="XM_004256869.1"/>
</dbReference>
<gene>
    <name evidence="2" type="ORF">EIN_406000</name>
</gene>
<dbReference type="InterPro" id="IPR036397">
    <property type="entry name" value="RNaseH_sf"/>
</dbReference>
<dbReference type="EMBL" id="KB206537">
    <property type="protein sequence ID" value="ELP90146.1"/>
    <property type="molecule type" value="Genomic_DNA"/>
</dbReference>
<keyword evidence="3" id="KW-1185">Reference proteome</keyword>
<dbReference type="Pfam" id="PF03184">
    <property type="entry name" value="DDE_1"/>
    <property type="match status" value="1"/>
</dbReference>
<dbReference type="InterPro" id="IPR004875">
    <property type="entry name" value="DDE_SF_endonuclease_dom"/>
</dbReference>
<dbReference type="AlphaFoldDB" id="A0A0A1UAD8"/>
<dbReference type="GO" id="GO:0003677">
    <property type="term" value="F:DNA binding"/>
    <property type="evidence" value="ECO:0007669"/>
    <property type="project" value="TreeGrafter"/>
</dbReference>
<dbReference type="InterPro" id="IPR050863">
    <property type="entry name" value="CenT-Element_Derived"/>
</dbReference>
<reference evidence="2 3" key="1">
    <citation type="submission" date="2012-10" db="EMBL/GenBank/DDBJ databases">
        <authorList>
            <person name="Zafar N."/>
            <person name="Inman J."/>
            <person name="Hall N."/>
            <person name="Lorenzi H."/>
            <person name="Caler E."/>
        </authorList>
    </citation>
    <scope>NUCLEOTIDE SEQUENCE [LARGE SCALE GENOMIC DNA]</scope>
    <source>
        <strain evidence="2 3">IP1</strain>
    </source>
</reference>
<protein>
    <recommendedName>
        <fullName evidence="1">DDE-1 domain-containing protein</fullName>
    </recommendedName>
</protein>
<evidence type="ECO:0000313" key="2">
    <source>
        <dbReference type="EMBL" id="ELP90146.1"/>
    </source>
</evidence>
<proteinExistence type="predicted"/>
<organism evidence="2 3">
    <name type="scientific">Entamoeba invadens IP1</name>
    <dbReference type="NCBI Taxonomy" id="370355"/>
    <lineage>
        <taxon>Eukaryota</taxon>
        <taxon>Amoebozoa</taxon>
        <taxon>Evosea</taxon>
        <taxon>Archamoebae</taxon>
        <taxon>Mastigamoebida</taxon>
        <taxon>Entamoebidae</taxon>
        <taxon>Entamoeba</taxon>
    </lineage>
</organism>
<dbReference type="Proteomes" id="UP000014680">
    <property type="component" value="Unassembled WGS sequence"/>
</dbReference>
<evidence type="ECO:0000259" key="1">
    <source>
        <dbReference type="Pfam" id="PF03184"/>
    </source>
</evidence>
<dbReference type="GeneID" id="14889054"/>
<name>A0A0A1UAD8_ENTIV</name>
<dbReference type="GO" id="GO:0005634">
    <property type="term" value="C:nucleus"/>
    <property type="evidence" value="ECO:0007669"/>
    <property type="project" value="TreeGrafter"/>
</dbReference>
<dbReference type="OrthoDB" id="10072016at2759"/>
<dbReference type="Gene3D" id="3.30.420.10">
    <property type="entry name" value="Ribonuclease H-like superfamily/Ribonuclease H"/>
    <property type="match status" value="1"/>
</dbReference>
<sequence length="521" mass="60475">MASEYHEKMKGLDFKEMEDNIEQRTLGDPMSDKYEDFFEAASFIQSKFLLEEIIKRYPDLENKNRTYQIGICIEVFKSLKLWENTVCELFNIGKHTLSKEKMKFPAIVHKMVLEPGRPSEIRSNRESIVKYIFGHRKVGLAVTSLHVFQFCTNELQMMVSKSNLHRYIMRLTLFEYVLGIPDENFRVKVEEKDIKEFYNVTLQRIVGLHPALVLNEDEMGTQPFTDRKAVKVYVNKGEQRMHRTLKIGLSRAGRRTTLIGCIALSGDVLTPGTVVPNKTVNVVLYDNRYDDSSIKIYNTKNGFISTDIFLAWFRDVVLTYIIKKRNELRQTIGDFNEKAAFIIDGCSCHVNEDLRVICEENNIELIFLVPHSSHMTQSLDVGVFGSCKNQLRRYCEYVTQVVKDEYNVENKSTENVFEEQLNMEEVVEEEELDEVEGETITKKVREKRGICLVNRLISMLSAFQAATTRQNVVSAFRQCGITYKTDINCPSKKRQSLSHKRRELCVGHIQEFLGLRLQKRI</sequence>
<accession>A0A0A1UAD8</accession>